<name>A0A3E0TMF9_9GAMM</name>
<comment type="caution">
    <text evidence="2">The sequence shown here is derived from an EMBL/GenBank/DDBJ whole genome shotgun (WGS) entry which is preliminary data.</text>
</comment>
<feature type="domain" description="DUF6538" evidence="1">
    <location>
        <begin position="9"/>
        <end position="50"/>
    </location>
</feature>
<gene>
    <name evidence="2" type="ORF">DXX93_02815</name>
</gene>
<reference evidence="2 3" key="1">
    <citation type="submission" date="2018-08" db="EMBL/GenBank/DDBJ databases">
        <title>Thalassotalea euphylliae genome.</title>
        <authorList>
            <person name="Summers S."/>
            <person name="Rice S.A."/>
            <person name="Freckelton M.L."/>
            <person name="Nedved B.T."/>
            <person name="Hadfield M.G."/>
        </authorList>
    </citation>
    <scope>NUCLEOTIDE SEQUENCE [LARGE SCALE GENOMIC DNA]</scope>
    <source>
        <strain evidence="2 3">H1</strain>
    </source>
</reference>
<dbReference type="Proteomes" id="UP000256478">
    <property type="component" value="Unassembled WGS sequence"/>
</dbReference>
<dbReference type="RefSeq" id="WP_116006714.1">
    <property type="nucleotide sequence ID" value="NZ_QUOU01000001.1"/>
</dbReference>
<dbReference type="AlphaFoldDB" id="A0A3E0TMF9"/>
<accession>A0A3E0TMF9</accession>
<dbReference type="Pfam" id="PF20172">
    <property type="entry name" value="DUF6538"/>
    <property type="match status" value="1"/>
</dbReference>
<evidence type="ECO:0000313" key="2">
    <source>
        <dbReference type="EMBL" id="REL25583.1"/>
    </source>
</evidence>
<evidence type="ECO:0000313" key="3">
    <source>
        <dbReference type="Proteomes" id="UP000256478"/>
    </source>
</evidence>
<proteinExistence type="predicted"/>
<dbReference type="EMBL" id="QUOU01000001">
    <property type="protein sequence ID" value="REL25583.1"/>
    <property type="molecule type" value="Genomic_DNA"/>
</dbReference>
<sequence length="221" mass="25303">MKAVAGNKYLYLRKQWFYFRMRLPKRLGTREIRFGLQTQNLISAVKRVEQFKPYIQQLKQLVITSKSLDTSEVRPQLMLIKDAMLKQLQVSDVDALIAEMEQTYSNGAHAINVLGQTELFSDDNQFKEQLSYIAQATDNNIRTARLNEVIGSLSEEDKWPFMDALSSMVKVLVRLTDEVDNAGTQELARQLLLNKGFKDDTSSLAFRMLVSKITTSTNDLL</sequence>
<dbReference type="OrthoDB" id="9784724at2"/>
<evidence type="ECO:0000259" key="1">
    <source>
        <dbReference type="Pfam" id="PF20172"/>
    </source>
</evidence>
<dbReference type="InterPro" id="IPR046668">
    <property type="entry name" value="DUF6538"/>
</dbReference>
<protein>
    <recommendedName>
        <fullName evidence="1">DUF6538 domain-containing protein</fullName>
    </recommendedName>
</protein>
<organism evidence="2 3">
    <name type="scientific">Thalassotalea euphylliae</name>
    <dbReference type="NCBI Taxonomy" id="1655234"/>
    <lineage>
        <taxon>Bacteria</taxon>
        <taxon>Pseudomonadati</taxon>
        <taxon>Pseudomonadota</taxon>
        <taxon>Gammaproteobacteria</taxon>
        <taxon>Alteromonadales</taxon>
        <taxon>Colwelliaceae</taxon>
        <taxon>Thalassotalea</taxon>
    </lineage>
</organism>